<evidence type="ECO:0000256" key="4">
    <source>
        <dbReference type="ARBA" id="ARBA00038388"/>
    </source>
</evidence>
<evidence type="ECO:0000256" key="2">
    <source>
        <dbReference type="ARBA" id="ARBA00022741"/>
    </source>
</evidence>
<dbReference type="Proteomes" id="UP001221217">
    <property type="component" value="Unassembled WGS sequence"/>
</dbReference>
<dbReference type="InterPro" id="IPR003439">
    <property type="entry name" value="ABC_transporter-like_ATP-bd"/>
</dbReference>
<dbReference type="Pfam" id="PF00005">
    <property type="entry name" value="ABC_tran"/>
    <property type="match status" value="1"/>
</dbReference>
<dbReference type="PANTHER" id="PTHR42798">
    <property type="entry name" value="LIPOPROTEIN-RELEASING SYSTEM ATP-BINDING PROTEIN LOLD"/>
    <property type="match status" value="1"/>
</dbReference>
<evidence type="ECO:0000259" key="5">
    <source>
        <dbReference type="PROSITE" id="PS50893"/>
    </source>
</evidence>
<evidence type="ECO:0000313" key="7">
    <source>
        <dbReference type="Proteomes" id="UP001221217"/>
    </source>
</evidence>
<dbReference type="SUPFAM" id="SSF52540">
    <property type="entry name" value="P-loop containing nucleoside triphosphate hydrolases"/>
    <property type="match status" value="1"/>
</dbReference>
<dbReference type="SMART" id="SM00382">
    <property type="entry name" value="AAA"/>
    <property type="match status" value="1"/>
</dbReference>
<dbReference type="GO" id="GO:0005524">
    <property type="term" value="F:ATP binding"/>
    <property type="evidence" value="ECO:0007669"/>
    <property type="project" value="UniProtKB-KW"/>
</dbReference>
<keyword evidence="2" id="KW-0547">Nucleotide-binding</keyword>
<dbReference type="InterPro" id="IPR017871">
    <property type="entry name" value="ABC_transporter-like_CS"/>
</dbReference>
<reference evidence="6 7" key="1">
    <citation type="submission" date="2022-12" db="EMBL/GenBank/DDBJ databases">
        <title>Metagenome assembled genome from gulf of manar.</title>
        <authorList>
            <person name="Kohli P."/>
            <person name="Pk S."/>
            <person name="Venkata Ramana C."/>
            <person name="Sasikala C."/>
        </authorList>
    </citation>
    <scope>NUCLEOTIDE SEQUENCE [LARGE SCALE GENOMIC DNA]</scope>
    <source>
        <strain evidence="6">JB008</strain>
    </source>
</reference>
<comment type="similarity">
    <text evidence="4">Belongs to the ABC transporter superfamily. Macrolide exporter (TC 3.A.1.122) family.</text>
</comment>
<feature type="domain" description="ABC transporter" evidence="5">
    <location>
        <begin position="4"/>
        <end position="223"/>
    </location>
</feature>
<dbReference type="InterPro" id="IPR003593">
    <property type="entry name" value="AAA+_ATPase"/>
</dbReference>
<dbReference type="AlphaFoldDB" id="A0AAJ1IDT5"/>
<dbReference type="InterPro" id="IPR017911">
    <property type="entry name" value="MacB-like_ATP-bd"/>
</dbReference>
<dbReference type="PANTHER" id="PTHR42798:SF2">
    <property type="entry name" value="ABC TRANSPORTER ATP-BINDING PROTEIN MG467-RELATED"/>
    <property type="match status" value="1"/>
</dbReference>
<dbReference type="PROSITE" id="PS00211">
    <property type="entry name" value="ABC_TRANSPORTER_1"/>
    <property type="match status" value="1"/>
</dbReference>
<keyword evidence="1" id="KW-0813">Transport</keyword>
<dbReference type="PROSITE" id="PS50893">
    <property type="entry name" value="ABC_TRANSPORTER_2"/>
    <property type="match status" value="1"/>
</dbReference>
<evidence type="ECO:0000256" key="1">
    <source>
        <dbReference type="ARBA" id="ARBA00022448"/>
    </source>
</evidence>
<dbReference type="Gene3D" id="3.40.50.300">
    <property type="entry name" value="P-loop containing nucleotide triphosphate hydrolases"/>
    <property type="match status" value="1"/>
</dbReference>
<dbReference type="EMBL" id="JAQQAL010000025">
    <property type="protein sequence ID" value="MDC7227485.1"/>
    <property type="molecule type" value="Genomic_DNA"/>
</dbReference>
<gene>
    <name evidence="6" type="ORF">PQJ61_12040</name>
</gene>
<organism evidence="6 7">
    <name type="scientific">Candidatus Thalassospirochaeta sargassi</name>
    <dbReference type="NCBI Taxonomy" id="3119039"/>
    <lineage>
        <taxon>Bacteria</taxon>
        <taxon>Pseudomonadati</taxon>
        <taxon>Spirochaetota</taxon>
        <taxon>Spirochaetia</taxon>
        <taxon>Spirochaetales</taxon>
        <taxon>Spirochaetaceae</taxon>
        <taxon>Candidatus Thalassospirochaeta</taxon>
    </lineage>
</organism>
<name>A0AAJ1IDT5_9SPIO</name>
<keyword evidence="3 6" id="KW-0067">ATP-binding</keyword>
<accession>A0AAJ1IDT5</accession>
<proteinExistence type="inferred from homology"/>
<dbReference type="FunFam" id="3.40.50.300:FF:000032">
    <property type="entry name" value="Export ABC transporter ATP-binding protein"/>
    <property type="match status" value="1"/>
</dbReference>
<comment type="caution">
    <text evidence="6">The sequence shown here is derived from an EMBL/GenBank/DDBJ whole genome shotgun (WGS) entry which is preliminary data.</text>
</comment>
<sequence>MSLLNLSKVRKTYQTEAEKLLILKNINLIIDENTTTVITGESGCGKSTLLNIIGGLDRADSGIIEVGEQQIEKLNEAQLSEYRKRKIGFVFQFHYLLKDFTCVENVMMPNFMAGNSRKDAIEKAEELLERVKLTDRITHYPSQLSGGERQRAALARALINEPDIILADEPTGNLDEENSRVVENLLFDMVHDFGKTLILVTHDGELAGRGNNEYYLHKGELHLK</sequence>
<protein>
    <submittedName>
        <fullName evidence="6">ABC transporter ATP-binding protein</fullName>
    </submittedName>
</protein>
<dbReference type="GO" id="GO:0022857">
    <property type="term" value="F:transmembrane transporter activity"/>
    <property type="evidence" value="ECO:0007669"/>
    <property type="project" value="UniProtKB-ARBA"/>
</dbReference>
<dbReference type="GO" id="GO:0098796">
    <property type="term" value="C:membrane protein complex"/>
    <property type="evidence" value="ECO:0007669"/>
    <property type="project" value="UniProtKB-ARBA"/>
</dbReference>
<dbReference type="GO" id="GO:0016887">
    <property type="term" value="F:ATP hydrolysis activity"/>
    <property type="evidence" value="ECO:0007669"/>
    <property type="project" value="InterPro"/>
</dbReference>
<dbReference type="InterPro" id="IPR027417">
    <property type="entry name" value="P-loop_NTPase"/>
</dbReference>
<dbReference type="CDD" id="cd03255">
    <property type="entry name" value="ABC_MJ0796_LolCDE_FtsE"/>
    <property type="match status" value="1"/>
</dbReference>
<evidence type="ECO:0000256" key="3">
    <source>
        <dbReference type="ARBA" id="ARBA00022840"/>
    </source>
</evidence>
<evidence type="ECO:0000313" key="6">
    <source>
        <dbReference type="EMBL" id="MDC7227485.1"/>
    </source>
</evidence>